<dbReference type="InterPro" id="IPR025382">
    <property type="entry name" value="Cap4-like_endonuclease_dom"/>
</dbReference>
<dbReference type="Proteomes" id="UP000297322">
    <property type="component" value="Unassembled WGS sequence"/>
</dbReference>
<gene>
    <name evidence="2" type="ORF">E4T65_06730</name>
</gene>
<dbReference type="EMBL" id="SPVI01000003">
    <property type="protein sequence ID" value="TFW44196.1"/>
    <property type="molecule type" value="Genomic_DNA"/>
</dbReference>
<protein>
    <submittedName>
        <fullName evidence="2">DUF4297 domain-containing protein</fullName>
    </submittedName>
</protein>
<evidence type="ECO:0000313" key="3">
    <source>
        <dbReference type="Proteomes" id="UP000297322"/>
    </source>
</evidence>
<dbReference type="Pfam" id="PF14130">
    <property type="entry name" value="Cap4_nuclease"/>
    <property type="match status" value="1"/>
</dbReference>
<dbReference type="AlphaFoldDB" id="A0A4Y9TP64"/>
<evidence type="ECO:0000313" key="2">
    <source>
        <dbReference type="EMBL" id="TFW44196.1"/>
    </source>
</evidence>
<reference evidence="2 3" key="1">
    <citation type="submission" date="2019-03" db="EMBL/GenBank/DDBJ databases">
        <title>Biocontrol and xenobiotic degradation properties of endophytic Pseudomonas fluorescens strain BRZ63.</title>
        <authorList>
            <person name="Chlebek D.A."/>
            <person name="Pinski A."/>
            <person name="Zur J.P."/>
            <person name="Michalska J."/>
            <person name="Hupert-Kocurek K.T."/>
        </authorList>
    </citation>
    <scope>NUCLEOTIDE SEQUENCE [LARGE SCALE GENOMIC DNA]</scope>
    <source>
        <strain evidence="2 3">BRZ63</strain>
    </source>
</reference>
<dbReference type="GO" id="GO:0004518">
    <property type="term" value="F:nuclease activity"/>
    <property type="evidence" value="ECO:0007669"/>
    <property type="project" value="InterPro"/>
</dbReference>
<name>A0A4Y9TP64_PSEFL</name>
<accession>A0A4Y9TP64</accession>
<evidence type="ECO:0000259" key="1">
    <source>
        <dbReference type="Pfam" id="PF14130"/>
    </source>
</evidence>
<proteinExistence type="predicted"/>
<sequence>MPQIIERHPGKGEKWKKLMTVIDDTLPGPIVWPSIDEIPPQEEGGPIARAGFSYQDEVAVGFLIEMLRSSAIVKVHCESHDDILIVRCIDGIRYAEFVQVKGNQLDQLWSVANLCTRKKGLGTSIFEVSLARDRHDLPSLFRLVTHRPVAPPLRVLTYPLGSLGRESDGSAVVALQAAISEYHPDAKSPKGNDTQFWIENCVWDIRNDQSNIANANLIKLIELSALDSRCLLPEQAQVLLTELREWAKRAGEARWTPDRDKKVIARDEVCAWWERRTAEIRDGAAAPGGGKLSHKLDEIGAGSEMIALAVELRRDYAALMRTPRYMEADETAELQQRVKSEMMRLRARYSAGHLDIDGVEFLSLCLDRLDEVNEARPDSEQDRSAFLQGCMYDITDRCLHRFGRPLR</sequence>
<dbReference type="RefSeq" id="WP_135196261.1">
    <property type="nucleotide sequence ID" value="NZ_SPVI01000003.1"/>
</dbReference>
<comment type="caution">
    <text evidence="2">The sequence shown here is derived from an EMBL/GenBank/DDBJ whole genome shotgun (WGS) entry which is preliminary data.</text>
</comment>
<feature type="domain" description="CD-NTase associated protein 4-like DNA endonuclease" evidence="1">
    <location>
        <begin position="44"/>
        <end position="151"/>
    </location>
</feature>
<organism evidence="2 3">
    <name type="scientific">Pseudomonas fluorescens</name>
    <dbReference type="NCBI Taxonomy" id="294"/>
    <lineage>
        <taxon>Bacteria</taxon>
        <taxon>Pseudomonadati</taxon>
        <taxon>Pseudomonadota</taxon>
        <taxon>Gammaproteobacteria</taxon>
        <taxon>Pseudomonadales</taxon>
        <taxon>Pseudomonadaceae</taxon>
        <taxon>Pseudomonas</taxon>
    </lineage>
</organism>